<reference evidence="5" key="1">
    <citation type="journal article" date="2019" name="Int. J. Syst. Evol. Microbiol.">
        <title>The Global Catalogue of Microorganisms (GCM) 10K type strain sequencing project: providing services to taxonomists for standard genome sequencing and annotation.</title>
        <authorList>
            <consortium name="The Broad Institute Genomics Platform"/>
            <consortium name="The Broad Institute Genome Sequencing Center for Infectious Disease"/>
            <person name="Wu L."/>
            <person name="Ma J."/>
        </authorList>
    </citation>
    <scope>NUCLEOTIDE SEQUENCE [LARGE SCALE GENOMIC DNA]</scope>
    <source>
        <strain evidence="5">JCM 18053</strain>
    </source>
</reference>
<accession>A0ABP9P148</accession>
<evidence type="ECO:0000256" key="1">
    <source>
        <dbReference type="SAM" id="SignalP"/>
    </source>
</evidence>
<sequence length="735" mass="82417">MKATKSMLAGLLIAGLGGISAQAAETRTWTDVEGRQVSAAFVKLEGDLIVLETEEKLQHRFPLTRLSAEDQAIAKAAQAALPPEAPQMMANATVAQASAKIDQLVAAGLMKANPARQTAGKPPITNFNPMANDEQFVRRVYLDIAGRIPNYEEASAFIKDGSPQKRSNLINMLLESDGYKAHMFNYFAEMLRIKDNFEQDNVRGTPYINWFKDQIAKNEKWDKVVYQMVTATGKMWDKKEDGTYNGAAGYLLRDAGMPLDNLANTLTVFLGTDVACAQCHDHPFADWTQKQFYEMASFFGATTTRLNAKDLNGTNPRDRLMADIEPMIEKSGQDIRRLRNGIQNYISANQSAIKDRDMNGMKLPHDYQYKDGKPGDPVAPKFVTWSPQDKNNPAYKQKKNDEEKLRTSFANWMTHPENPRFAMTIANRMWKRAFGSGVNEPVTNIDDIEQASNPELLKHLAQEMKRVQFDLKEFMRIVYNTRAYQSEATTENIALGEVYYFQGPMLRRMTAEQAWDSYMTLVLGQPDAYKAPLQDLYARSIDLDLTKVDAKTVLIKYDAFRRMQEKENALMGGGLDMAGEGSMMMEGGSKSAAAEKTTATDGPGKILAYEGMRLMRSSEIQQPAPGGHFLIDFGQSPRNIIDGSSRIGNVPQVLMMMNGKAQKMLTSSDSLVLRTMNKVTGPSEKVERMFMTIMNRRPTLQEKEIAKRALSASGEDGYGNMIWALINTREFMFIQ</sequence>
<gene>
    <name evidence="4" type="ORF">GCM10023213_18390</name>
</gene>
<dbReference type="Gene3D" id="2.30.30.700">
    <property type="entry name" value="SLA1 homology domain 1"/>
    <property type="match status" value="1"/>
</dbReference>
<feature type="domain" description="DUF1553" evidence="3">
    <location>
        <begin position="406"/>
        <end position="708"/>
    </location>
</feature>
<feature type="chain" id="PRO_5045039080" evidence="1">
    <location>
        <begin position="24"/>
        <end position="735"/>
    </location>
</feature>
<dbReference type="PANTHER" id="PTHR35889">
    <property type="entry name" value="CYCLOINULO-OLIGOSACCHARIDE FRUCTANOTRANSFERASE-RELATED"/>
    <property type="match status" value="1"/>
</dbReference>
<dbReference type="RefSeq" id="WP_345736070.1">
    <property type="nucleotide sequence ID" value="NZ_BAABIA010000003.1"/>
</dbReference>
<dbReference type="Pfam" id="PF07587">
    <property type="entry name" value="PSD1"/>
    <property type="match status" value="1"/>
</dbReference>
<dbReference type="Proteomes" id="UP001499852">
    <property type="component" value="Unassembled WGS sequence"/>
</dbReference>
<keyword evidence="5" id="KW-1185">Reference proteome</keyword>
<comment type="caution">
    <text evidence="4">The sequence shown here is derived from an EMBL/GenBank/DDBJ whole genome shotgun (WGS) entry which is preliminary data.</text>
</comment>
<evidence type="ECO:0000259" key="2">
    <source>
        <dbReference type="Pfam" id="PF07583"/>
    </source>
</evidence>
<dbReference type="EMBL" id="BAABIA010000003">
    <property type="protein sequence ID" value="GAA5138813.1"/>
    <property type="molecule type" value="Genomic_DNA"/>
</dbReference>
<dbReference type="PANTHER" id="PTHR35889:SF3">
    <property type="entry name" value="F-BOX DOMAIN-CONTAINING PROTEIN"/>
    <property type="match status" value="1"/>
</dbReference>
<dbReference type="Pfam" id="PF07583">
    <property type="entry name" value="PSCyt2"/>
    <property type="match status" value="1"/>
</dbReference>
<organism evidence="4 5">
    <name type="scientific">Prosthecobacter algae</name>
    <dbReference type="NCBI Taxonomy" id="1144682"/>
    <lineage>
        <taxon>Bacteria</taxon>
        <taxon>Pseudomonadati</taxon>
        <taxon>Verrucomicrobiota</taxon>
        <taxon>Verrucomicrobiia</taxon>
        <taxon>Verrucomicrobiales</taxon>
        <taxon>Verrucomicrobiaceae</taxon>
        <taxon>Prosthecobacter</taxon>
    </lineage>
</organism>
<keyword evidence="1" id="KW-0732">Signal</keyword>
<dbReference type="InterPro" id="IPR011444">
    <property type="entry name" value="DUF1549"/>
</dbReference>
<protein>
    <submittedName>
        <fullName evidence="4">DUF1549 and DUF1553 domain-containing protein</fullName>
    </submittedName>
</protein>
<dbReference type="InterPro" id="IPR022655">
    <property type="entry name" value="DUF1553"/>
</dbReference>
<evidence type="ECO:0000259" key="3">
    <source>
        <dbReference type="Pfam" id="PF07587"/>
    </source>
</evidence>
<evidence type="ECO:0000313" key="5">
    <source>
        <dbReference type="Proteomes" id="UP001499852"/>
    </source>
</evidence>
<feature type="signal peptide" evidence="1">
    <location>
        <begin position="1"/>
        <end position="23"/>
    </location>
</feature>
<proteinExistence type="predicted"/>
<evidence type="ECO:0000313" key="4">
    <source>
        <dbReference type="EMBL" id="GAA5138813.1"/>
    </source>
</evidence>
<feature type="domain" description="DUF1549" evidence="2">
    <location>
        <begin position="126"/>
        <end position="302"/>
    </location>
</feature>
<name>A0ABP9P148_9BACT</name>